<evidence type="ECO:0000313" key="3">
    <source>
        <dbReference type="Proteomes" id="UP000887159"/>
    </source>
</evidence>
<feature type="region of interest" description="Disordered" evidence="1">
    <location>
        <begin position="45"/>
        <end position="71"/>
    </location>
</feature>
<dbReference type="Proteomes" id="UP000887159">
    <property type="component" value="Unassembled WGS sequence"/>
</dbReference>
<sequence length="71" mass="8138">MQQPVHACTSLLSTGHRQFHFNGRAIVRNRCLHLATGRTRDDIERRIWQRQRRKGRNGGGEGGEETGGREK</sequence>
<protein>
    <submittedName>
        <fullName evidence="2">Uncharacterized protein</fullName>
    </submittedName>
</protein>
<accession>A0A8X6W7P4</accession>
<reference evidence="2" key="1">
    <citation type="submission" date="2020-08" db="EMBL/GenBank/DDBJ databases">
        <title>Multicomponent nature underlies the extraordinary mechanical properties of spider dragline silk.</title>
        <authorList>
            <person name="Kono N."/>
            <person name="Nakamura H."/>
            <person name="Mori M."/>
            <person name="Yoshida Y."/>
            <person name="Ohtoshi R."/>
            <person name="Malay A.D."/>
            <person name="Moran D.A.P."/>
            <person name="Tomita M."/>
            <person name="Numata K."/>
            <person name="Arakawa K."/>
        </authorList>
    </citation>
    <scope>NUCLEOTIDE SEQUENCE</scope>
</reference>
<keyword evidence="3" id="KW-1185">Reference proteome</keyword>
<proteinExistence type="predicted"/>
<evidence type="ECO:0000313" key="2">
    <source>
        <dbReference type="EMBL" id="GFY29788.1"/>
    </source>
</evidence>
<gene>
    <name evidence="2" type="ORF">TNCV_1813651</name>
</gene>
<organism evidence="2 3">
    <name type="scientific">Trichonephila clavipes</name>
    <name type="common">Golden silk orbweaver</name>
    <name type="synonym">Nephila clavipes</name>
    <dbReference type="NCBI Taxonomy" id="2585209"/>
    <lineage>
        <taxon>Eukaryota</taxon>
        <taxon>Metazoa</taxon>
        <taxon>Ecdysozoa</taxon>
        <taxon>Arthropoda</taxon>
        <taxon>Chelicerata</taxon>
        <taxon>Arachnida</taxon>
        <taxon>Araneae</taxon>
        <taxon>Araneomorphae</taxon>
        <taxon>Entelegynae</taxon>
        <taxon>Araneoidea</taxon>
        <taxon>Nephilidae</taxon>
        <taxon>Trichonephila</taxon>
    </lineage>
</organism>
<dbReference type="EMBL" id="BMAU01021389">
    <property type="protein sequence ID" value="GFY29788.1"/>
    <property type="molecule type" value="Genomic_DNA"/>
</dbReference>
<name>A0A8X6W7P4_TRICX</name>
<dbReference type="AlphaFoldDB" id="A0A8X6W7P4"/>
<evidence type="ECO:0000256" key="1">
    <source>
        <dbReference type="SAM" id="MobiDB-lite"/>
    </source>
</evidence>
<comment type="caution">
    <text evidence="2">The sequence shown here is derived from an EMBL/GenBank/DDBJ whole genome shotgun (WGS) entry which is preliminary data.</text>
</comment>